<dbReference type="Pfam" id="PF07943">
    <property type="entry name" value="PBP5_C"/>
    <property type="match status" value="1"/>
</dbReference>
<dbReference type="SUPFAM" id="SSF56601">
    <property type="entry name" value="beta-lactamase/transpeptidase-like"/>
    <property type="match status" value="1"/>
</dbReference>
<evidence type="ECO:0000259" key="18">
    <source>
        <dbReference type="Pfam" id="PF07943"/>
    </source>
</evidence>
<protein>
    <recommendedName>
        <fullName evidence="4">serine-type D-Ala-D-Ala carboxypeptidase</fullName>
        <ecNumber evidence="4">3.4.16.4</ecNumber>
    </recommendedName>
</protein>
<evidence type="ECO:0000256" key="9">
    <source>
        <dbReference type="ARBA" id="ARBA00022960"/>
    </source>
</evidence>
<evidence type="ECO:0000256" key="14">
    <source>
        <dbReference type="PIRSR" id="PIRSR618044-2"/>
    </source>
</evidence>
<gene>
    <name evidence="19" type="ORF">CON36_32000</name>
</gene>
<dbReference type="EMBL" id="NVMX01000117">
    <property type="protein sequence ID" value="PDZ94771.1"/>
    <property type="molecule type" value="Genomic_DNA"/>
</dbReference>
<feature type="signal peptide" evidence="16">
    <location>
        <begin position="1"/>
        <end position="30"/>
    </location>
</feature>
<dbReference type="SUPFAM" id="SSF69189">
    <property type="entry name" value="Penicillin-binding protein associated domain"/>
    <property type="match status" value="1"/>
</dbReference>
<keyword evidence="9" id="KW-0133">Cell shape</keyword>
<dbReference type="PRINTS" id="PR00725">
    <property type="entry name" value="DADACBPTASE1"/>
</dbReference>
<keyword evidence="5" id="KW-0121">Carboxypeptidase</keyword>
<feature type="domain" description="Peptidase S11 D-alanyl-D-alanine carboxypeptidase A N-terminal" evidence="17">
    <location>
        <begin position="50"/>
        <end position="279"/>
    </location>
</feature>
<dbReference type="InterPro" id="IPR015956">
    <property type="entry name" value="Peniciliin-bd_prot_C_sf"/>
</dbReference>
<evidence type="ECO:0000313" key="19">
    <source>
        <dbReference type="EMBL" id="PDZ94771.1"/>
    </source>
</evidence>
<evidence type="ECO:0000256" key="2">
    <source>
        <dbReference type="ARBA" id="ARBA00004752"/>
    </source>
</evidence>
<feature type="chain" id="PRO_5040998660" description="serine-type D-Ala-D-Ala carboxypeptidase" evidence="16">
    <location>
        <begin position="31"/>
        <end position="419"/>
    </location>
</feature>
<evidence type="ECO:0000256" key="1">
    <source>
        <dbReference type="ARBA" id="ARBA00003217"/>
    </source>
</evidence>
<keyword evidence="8" id="KW-0378">Hydrolase</keyword>
<keyword evidence="10" id="KW-0573">Peptidoglycan synthesis</keyword>
<dbReference type="GO" id="GO:0071555">
    <property type="term" value="P:cell wall organization"/>
    <property type="evidence" value="ECO:0007669"/>
    <property type="project" value="UniProtKB-KW"/>
</dbReference>
<dbReference type="PANTHER" id="PTHR21581">
    <property type="entry name" value="D-ALANYL-D-ALANINE CARBOXYPEPTIDASE"/>
    <property type="match status" value="1"/>
</dbReference>
<dbReference type="RefSeq" id="WP_098006662.1">
    <property type="nucleotide sequence ID" value="NZ_NVMX01000117.1"/>
</dbReference>
<dbReference type="PANTHER" id="PTHR21581:SF6">
    <property type="entry name" value="TRAFFICKING PROTEIN PARTICLE COMPLEX SUBUNIT 12"/>
    <property type="match status" value="1"/>
</dbReference>
<feature type="active site" description="Proton acceptor" evidence="13">
    <location>
        <position position="86"/>
    </location>
</feature>
<dbReference type="GO" id="GO:0008360">
    <property type="term" value="P:regulation of cell shape"/>
    <property type="evidence" value="ECO:0007669"/>
    <property type="project" value="UniProtKB-KW"/>
</dbReference>
<dbReference type="InterPro" id="IPR001967">
    <property type="entry name" value="Peptidase_S11_N"/>
</dbReference>
<evidence type="ECO:0000256" key="16">
    <source>
        <dbReference type="SAM" id="SignalP"/>
    </source>
</evidence>
<evidence type="ECO:0000256" key="8">
    <source>
        <dbReference type="ARBA" id="ARBA00022801"/>
    </source>
</evidence>
<dbReference type="InterPro" id="IPR037167">
    <property type="entry name" value="Peptidase_S11_C_sf"/>
</dbReference>
<dbReference type="GO" id="GO:0009252">
    <property type="term" value="P:peptidoglycan biosynthetic process"/>
    <property type="evidence" value="ECO:0007669"/>
    <property type="project" value="UniProtKB-KW"/>
</dbReference>
<dbReference type="Gene3D" id="3.40.710.10">
    <property type="entry name" value="DD-peptidase/beta-lactamase superfamily"/>
    <property type="match status" value="1"/>
</dbReference>
<comment type="caution">
    <text evidence="19">The sequence shown here is derived from an EMBL/GenBank/DDBJ whole genome shotgun (WGS) entry which is preliminary data.</text>
</comment>
<evidence type="ECO:0000256" key="4">
    <source>
        <dbReference type="ARBA" id="ARBA00012448"/>
    </source>
</evidence>
<dbReference type="GO" id="GO:0009002">
    <property type="term" value="F:serine-type D-Ala-D-Ala carboxypeptidase activity"/>
    <property type="evidence" value="ECO:0007669"/>
    <property type="project" value="UniProtKB-EC"/>
</dbReference>
<evidence type="ECO:0000259" key="17">
    <source>
        <dbReference type="Pfam" id="PF00768"/>
    </source>
</evidence>
<keyword evidence="6" id="KW-0645">Protease</keyword>
<evidence type="ECO:0000256" key="12">
    <source>
        <dbReference type="ARBA" id="ARBA00034000"/>
    </source>
</evidence>
<evidence type="ECO:0000256" key="5">
    <source>
        <dbReference type="ARBA" id="ARBA00022645"/>
    </source>
</evidence>
<reference evidence="19 20" key="1">
    <citation type="submission" date="2017-09" db="EMBL/GenBank/DDBJ databases">
        <title>Large-scale bioinformatics analysis of Bacillus genomes uncovers conserved roles of natural products in bacterial physiology.</title>
        <authorList>
            <consortium name="Agbiome Team Llc"/>
            <person name="Bleich R.M."/>
            <person name="Grubbs K.J."/>
            <person name="Santa Maria K.C."/>
            <person name="Allen S.E."/>
            <person name="Farag S."/>
            <person name="Shank E.A."/>
            <person name="Bowers A."/>
        </authorList>
    </citation>
    <scope>NUCLEOTIDE SEQUENCE [LARGE SCALE GENOMIC DNA]</scope>
    <source>
        <strain evidence="19 20">AFS092789</strain>
    </source>
</reference>
<dbReference type="GO" id="GO:0006508">
    <property type="term" value="P:proteolysis"/>
    <property type="evidence" value="ECO:0007669"/>
    <property type="project" value="UniProtKB-KW"/>
</dbReference>
<evidence type="ECO:0000256" key="13">
    <source>
        <dbReference type="PIRSR" id="PIRSR618044-1"/>
    </source>
</evidence>
<feature type="active site" description="Acyl-ester intermediate" evidence="13">
    <location>
        <position position="83"/>
    </location>
</feature>
<name>A0A9X6STR4_BACCE</name>
<evidence type="ECO:0000256" key="3">
    <source>
        <dbReference type="ARBA" id="ARBA00007164"/>
    </source>
</evidence>
<evidence type="ECO:0000256" key="15">
    <source>
        <dbReference type="RuleBase" id="RU004016"/>
    </source>
</evidence>
<keyword evidence="11" id="KW-0961">Cell wall biogenesis/degradation</keyword>
<feature type="domain" description="Peptidase S11 D-Ala-D-Ala carboxypeptidase A C-terminal" evidence="18">
    <location>
        <begin position="300"/>
        <end position="396"/>
    </location>
</feature>
<dbReference type="InterPro" id="IPR012338">
    <property type="entry name" value="Beta-lactam/transpept-like"/>
</dbReference>
<dbReference type="Proteomes" id="UP000219922">
    <property type="component" value="Unassembled WGS sequence"/>
</dbReference>
<organism evidence="19 20">
    <name type="scientific">Bacillus cereus</name>
    <dbReference type="NCBI Taxonomy" id="1396"/>
    <lineage>
        <taxon>Bacteria</taxon>
        <taxon>Bacillati</taxon>
        <taxon>Bacillota</taxon>
        <taxon>Bacilli</taxon>
        <taxon>Bacillales</taxon>
        <taxon>Bacillaceae</taxon>
        <taxon>Bacillus</taxon>
        <taxon>Bacillus cereus group</taxon>
    </lineage>
</organism>
<evidence type="ECO:0000256" key="7">
    <source>
        <dbReference type="ARBA" id="ARBA00022729"/>
    </source>
</evidence>
<evidence type="ECO:0000256" key="10">
    <source>
        <dbReference type="ARBA" id="ARBA00022984"/>
    </source>
</evidence>
<proteinExistence type="inferred from homology"/>
<comment type="catalytic activity">
    <reaction evidence="12">
        <text>Preferential cleavage: (Ac)2-L-Lys-D-Ala-|-D-Ala. Also transpeptidation of peptidyl-alanyl moieties that are N-acyl substituents of D-alanine.</text>
        <dbReference type="EC" id="3.4.16.4"/>
    </reaction>
</comment>
<sequence length="419" mass="46219">MKKVVKRLKKPLIGVMSLVVLATAPSAALAEKADTHAKKKVKAAEVVKKPELPIESGAAFLYDMNLKKVIYEKNADDVIKTASLAKVMTLFLASDALASGEVKENDKVLVSEKSWKTGGSRMFLEVGREVPFGEAFKGVAVVSGNDAAVAIAEHLAGSTDEFVKRMNEKAKKLKMTHTHFRSVNGLPDGDEDDTSTPRDLGNMTIEYLKKYPGNLKIHSLQEFSFDTGRGVITQKNRNPLLGEYKGADGLKTGWIDEHYNLIGTAEKGGVRLVFVTMKGANEKIRAKDAKTLLDYGFNQYKKYVLNKKGEKVATLPVYKASEDKKAEVVMKNDDEVVIHSSQLKGKKTVKEKLVLPDYINAGKGMKAGEVIGKKQYFIGKKLIHESDIVLKEGIEKGNWWQKALDSILLSGMWIVGLFK</sequence>
<comment type="pathway">
    <text evidence="2">Cell wall biogenesis; peptidoglycan biosynthesis.</text>
</comment>
<dbReference type="Pfam" id="PF00768">
    <property type="entry name" value="Peptidase_S11"/>
    <property type="match status" value="1"/>
</dbReference>
<keyword evidence="7 16" id="KW-0732">Signal</keyword>
<evidence type="ECO:0000256" key="6">
    <source>
        <dbReference type="ARBA" id="ARBA00022670"/>
    </source>
</evidence>
<dbReference type="Gene3D" id="2.60.410.10">
    <property type="entry name" value="D-Ala-D-Ala carboxypeptidase, C-terminal domain"/>
    <property type="match status" value="1"/>
</dbReference>
<feature type="binding site" evidence="14">
    <location>
        <position position="251"/>
    </location>
    <ligand>
        <name>substrate</name>
    </ligand>
</feature>
<accession>A0A9X6STR4</accession>
<feature type="active site" evidence="13">
    <location>
        <position position="143"/>
    </location>
</feature>
<dbReference type="InterPro" id="IPR012907">
    <property type="entry name" value="Peptidase_S11_C"/>
</dbReference>
<comment type="similarity">
    <text evidence="3 15">Belongs to the peptidase S11 family.</text>
</comment>
<evidence type="ECO:0000256" key="11">
    <source>
        <dbReference type="ARBA" id="ARBA00023316"/>
    </source>
</evidence>
<comment type="function">
    <text evidence="1">Removes C-terminal D-alanyl residues from sugar-peptide cell wall precursors.</text>
</comment>
<dbReference type="AlphaFoldDB" id="A0A9X6STR4"/>
<evidence type="ECO:0000313" key="20">
    <source>
        <dbReference type="Proteomes" id="UP000219922"/>
    </source>
</evidence>
<dbReference type="InterPro" id="IPR018044">
    <property type="entry name" value="Peptidase_S11"/>
</dbReference>
<dbReference type="EC" id="3.4.16.4" evidence="4"/>